<feature type="transmembrane region" description="Helical" evidence="2">
    <location>
        <begin position="112"/>
        <end position="133"/>
    </location>
</feature>
<feature type="region of interest" description="Disordered" evidence="1">
    <location>
        <begin position="1"/>
        <end position="20"/>
    </location>
</feature>
<feature type="transmembrane region" description="Helical" evidence="2">
    <location>
        <begin position="177"/>
        <end position="202"/>
    </location>
</feature>
<dbReference type="Pfam" id="PF13858">
    <property type="entry name" value="DUF4199"/>
    <property type="match status" value="1"/>
</dbReference>
<dbReference type="EMBL" id="VZAH01000074">
    <property type="protein sequence ID" value="MQP14040.1"/>
    <property type="molecule type" value="Genomic_DNA"/>
</dbReference>
<dbReference type="Proteomes" id="UP000477980">
    <property type="component" value="Unassembled WGS sequence"/>
</dbReference>
<reference evidence="3 4" key="1">
    <citation type="submission" date="2019-09" db="EMBL/GenBank/DDBJ databases">
        <title>Distinct polysaccharide growth profiles of human intestinal Prevotella copri isolates.</title>
        <authorList>
            <person name="Fehlner-Peach H."/>
            <person name="Magnabosco C."/>
            <person name="Raghavan V."/>
            <person name="Scher J.U."/>
            <person name="Tett A."/>
            <person name="Cox L.M."/>
            <person name="Gottsegen C."/>
            <person name="Watters A."/>
            <person name="Wiltshire- Gordon J.D."/>
            <person name="Segata N."/>
            <person name="Bonneau R."/>
            <person name="Littman D.R."/>
        </authorList>
    </citation>
    <scope>NUCLEOTIDE SEQUENCE [LARGE SCALE GENOMIC DNA]</scope>
    <source>
        <strain evidence="4">iAA917</strain>
    </source>
</reference>
<organism evidence="3 4">
    <name type="scientific">Segatella copri</name>
    <dbReference type="NCBI Taxonomy" id="165179"/>
    <lineage>
        <taxon>Bacteria</taxon>
        <taxon>Pseudomonadati</taxon>
        <taxon>Bacteroidota</taxon>
        <taxon>Bacteroidia</taxon>
        <taxon>Bacteroidales</taxon>
        <taxon>Prevotellaceae</taxon>
        <taxon>Segatella</taxon>
    </lineage>
</organism>
<name>A0A6G1VKX2_9BACT</name>
<keyword evidence="2" id="KW-1133">Transmembrane helix</keyword>
<evidence type="ECO:0000313" key="4">
    <source>
        <dbReference type="Proteomes" id="UP000477980"/>
    </source>
</evidence>
<keyword evidence="2" id="KW-0472">Membrane</keyword>
<feature type="transmembrane region" description="Helical" evidence="2">
    <location>
        <begin position="74"/>
        <end position="91"/>
    </location>
</feature>
<accession>A0A6G1VKX2</accession>
<keyword evidence="2" id="KW-0812">Transmembrane</keyword>
<sequence>MNTENKEKQEEKKNDEQSQAKFNNPDQKIKIFVIDTGKIKQTKAFARQDGTLLGIVWVASFVCTMLAANPEYHILGLFSNLLILSTPFVVAKRLKYFRDVVREGHISFKHGLYYCVQTFFYATLLLTIIQYLWFRFMNTGMFMTQLQANYQMIAKAYQLTAEETKALFDAITMMKPIAWASMFMITDLVAGAVLSPILAAIYSKKRISQQ</sequence>
<evidence type="ECO:0000256" key="1">
    <source>
        <dbReference type="SAM" id="MobiDB-lite"/>
    </source>
</evidence>
<feature type="compositionally biased region" description="Basic and acidic residues" evidence="1">
    <location>
        <begin position="1"/>
        <end position="18"/>
    </location>
</feature>
<evidence type="ECO:0000256" key="2">
    <source>
        <dbReference type="SAM" id="Phobius"/>
    </source>
</evidence>
<evidence type="ECO:0000313" key="3">
    <source>
        <dbReference type="EMBL" id="MQP14040.1"/>
    </source>
</evidence>
<proteinExistence type="predicted"/>
<gene>
    <name evidence="3" type="ORF">F7D25_06380</name>
</gene>
<dbReference type="AlphaFoldDB" id="A0A6G1VKX2"/>
<feature type="transmembrane region" description="Helical" evidence="2">
    <location>
        <begin position="50"/>
        <end position="68"/>
    </location>
</feature>
<dbReference type="OrthoDB" id="1079293at2"/>
<dbReference type="RefSeq" id="WP_153089798.1">
    <property type="nucleotide sequence ID" value="NZ_VZAH01000074.1"/>
</dbReference>
<dbReference type="InterPro" id="IPR025250">
    <property type="entry name" value="DUF4199"/>
</dbReference>
<comment type="caution">
    <text evidence="3">The sequence shown here is derived from an EMBL/GenBank/DDBJ whole genome shotgun (WGS) entry which is preliminary data.</text>
</comment>
<protein>
    <submittedName>
        <fullName evidence="3">DUF4199 domain-containing protein</fullName>
    </submittedName>
</protein>